<keyword evidence="1" id="KW-1133">Transmembrane helix</keyword>
<dbReference type="EMBL" id="HG937691">
    <property type="protein sequence ID" value="CDP33513.1"/>
    <property type="molecule type" value="Genomic_DNA"/>
</dbReference>
<reference evidence="2" key="1">
    <citation type="submission" date="2014-02" db="EMBL/GenBank/DDBJ databases">
        <authorList>
            <person name="Genoscope - CEA"/>
        </authorList>
    </citation>
    <scope>NUCLEOTIDE SEQUENCE</scope>
    <source>
        <strain evidence="2">LS3</strain>
    </source>
</reference>
<evidence type="ECO:0000256" key="1">
    <source>
        <dbReference type="SAM" id="Phobius"/>
    </source>
</evidence>
<sequence length="123" mass="13766">MTIHYNVNYTIFIGSSVLMILMIFIILMMFDLISPMVITGSWSTPETAGVWQPGQRRLAESQDQETGWLEQCPMVNGPCTYLFPSFSTSTIAVENWAGLRDPTAERIGPRIARAIPNRASILI</sequence>
<reference evidence="2" key="2">
    <citation type="submission" date="2014-06" db="EMBL/GenBank/DDBJ databases">
        <title>The complete genome of Blastobotrys (Arxula) adeninivorans LS3 - a yeast of biotechnological interest.</title>
        <authorList>
            <person name="Kunze G."/>
            <person name="Gaillardin C."/>
            <person name="Czernicka M."/>
            <person name="Durrens P."/>
            <person name="Martin T."/>
            <person name="Boer E."/>
            <person name="Gabaldon T."/>
            <person name="Cruz J."/>
            <person name="Talla E."/>
            <person name="Marck C."/>
            <person name="Goffeau A."/>
            <person name="Barbe V."/>
            <person name="Baret P."/>
            <person name="Baronian K."/>
            <person name="Beier S."/>
            <person name="Bleykasten C."/>
            <person name="Bode R."/>
            <person name="Casaregola S."/>
            <person name="Despons L."/>
            <person name="Fairhead C."/>
            <person name="Giersberg M."/>
            <person name="Gierski P."/>
            <person name="Hahnel U."/>
            <person name="Hartmann A."/>
            <person name="Jankowska D."/>
            <person name="Jubin C."/>
            <person name="Jung P."/>
            <person name="Lafontaine I."/>
            <person name="Leh-Louis V."/>
            <person name="Lemaire M."/>
            <person name="Marcet-Houben M."/>
            <person name="Mascher M."/>
            <person name="Morel G."/>
            <person name="Richard G.-F."/>
            <person name="Riechen J."/>
            <person name="Sacerdot C."/>
            <person name="Sarkar A."/>
            <person name="Savel G."/>
            <person name="Schacherer J."/>
            <person name="Sherman D."/>
            <person name="Straub M.-L."/>
            <person name="Stein N."/>
            <person name="Thierry A."/>
            <person name="Trautwein-Schult A."/>
            <person name="Westhof E."/>
            <person name="Worch S."/>
            <person name="Dujon B."/>
            <person name="Souciet J.-L."/>
            <person name="Wincker P."/>
            <person name="Scholz U."/>
            <person name="Neuveglise N."/>
        </authorList>
    </citation>
    <scope>NUCLEOTIDE SEQUENCE</scope>
    <source>
        <strain evidence="2">LS3</strain>
    </source>
</reference>
<proteinExistence type="predicted"/>
<organism evidence="2">
    <name type="scientific">Blastobotrys adeninivorans</name>
    <name type="common">Yeast</name>
    <name type="synonym">Arxula adeninivorans</name>
    <dbReference type="NCBI Taxonomy" id="409370"/>
    <lineage>
        <taxon>Eukaryota</taxon>
        <taxon>Fungi</taxon>
        <taxon>Dikarya</taxon>
        <taxon>Ascomycota</taxon>
        <taxon>Saccharomycotina</taxon>
        <taxon>Dipodascomycetes</taxon>
        <taxon>Dipodascales</taxon>
        <taxon>Trichomonascaceae</taxon>
        <taxon>Blastobotrys</taxon>
    </lineage>
</organism>
<evidence type="ECO:0000313" key="2">
    <source>
        <dbReference type="EMBL" id="CDP33513.1"/>
    </source>
</evidence>
<name>A0A060SXQ0_BLAAD</name>
<gene>
    <name evidence="2" type="ORF">GNLVRS02_ARAD1A11066g</name>
</gene>
<accession>A0A060SXQ0</accession>
<keyword evidence="1" id="KW-0472">Membrane</keyword>
<protein>
    <submittedName>
        <fullName evidence="2">ARAD1A11066p</fullName>
    </submittedName>
</protein>
<dbReference type="AlphaFoldDB" id="A0A060SXQ0"/>
<feature type="transmembrane region" description="Helical" evidence="1">
    <location>
        <begin position="12"/>
        <end position="33"/>
    </location>
</feature>
<keyword evidence="1" id="KW-0812">Transmembrane</keyword>